<proteinExistence type="predicted"/>
<evidence type="ECO:0000313" key="4">
    <source>
        <dbReference type="Proteomes" id="UP001447188"/>
    </source>
</evidence>
<keyword evidence="4" id="KW-1185">Reference proteome</keyword>
<dbReference type="Pfam" id="PF00226">
    <property type="entry name" value="DnaJ"/>
    <property type="match status" value="1"/>
</dbReference>
<dbReference type="PANTHER" id="PTHR45006">
    <property type="entry name" value="DNAJ-LIKE PROTEIN 1"/>
    <property type="match status" value="1"/>
</dbReference>
<feature type="region of interest" description="Disordered" evidence="1">
    <location>
        <begin position="193"/>
        <end position="231"/>
    </location>
</feature>
<accession>A0ABR3GIC2</accession>
<dbReference type="PANTHER" id="PTHR45006:SF1">
    <property type="entry name" value="DNAJ-LIKE PROTEIN 1"/>
    <property type="match status" value="1"/>
</dbReference>
<dbReference type="PRINTS" id="PR00625">
    <property type="entry name" value="JDOMAIN"/>
</dbReference>
<organism evidence="3 4">
    <name type="scientific">Discina gigas</name>
    <dbReference type="NCBI Taxonomy" id="1032678"/>
    <lineage>
        <taxon>Eukaryota</taxon>
        <taxon>Fungi</taxon>
        <taxon>Dikarya</taxon>
        <taxon>Ascomycota</taxon>
        <taxon>Pezizomycotina</taxon>
        <taxon>Pezizomycetes</taxon>
        <taxon>Pezizales</taxon>
        <taxon>Discinaceae</taxon>
        <taxon>Discina</taxon>
    </lineage>
</organism>
<sequence>MVFDTTYYKLLGVCEDATALDIKKGYRKQAVIHHPDKNLNDPSAPLRFQKKHIPSFVLTPPGPQVLSDPSLREKYDKFGKDHAKPEAGFDDALDLFGLIFGGNAFADWVGEISLLKDLIKTMEIRSREEMAEETEDPPQDTTDTEPIARHQLTASGILNFPSSFLISGIPAHTSGGGGHGRLVIGVPRASITTASNPYTPRRSYSTKEYRDALTQQAERGRFSQRGRVGEA</sequence>
<dbReference type="SUPFAM" id="SSF46565">
    <property type="entry name" value="Chaperone J-domain"/>
    <property type="match status" value="1"/>
</dbReference>
<name>A0ABR3GIC2_9PEZI</name>
<dbReference type="Proteomes" id="UP001447188">
    <property type="component" value="Unassembled WGS sequence"/>
</dbReference>
<evidence type="ECO:0000256" key="1">
    <source>
        <dbReference type="SAM" id="MobiDB-lite"/>
    </source>
</evidence>
<dbReference type="EMBL" id="JBBBZM010000064">
    <property type="protein sequence ID" value="KAL0635692.1"/>
    <property type="molecule type" value="Genomic_DNA"/>
</dbReference>
<dbReference type="SMART" id="SM00271">
    <property type="entry name" value="DnaJ"/>
    <property type="match status" value="1"/>
</dbReference>
<dbReference type="CDD" id="cd06257">
    <property type="entry name" value="DnaJ"/>
    <property type="match status" value="1"/>
</dbReference>
<evidence type="ECO:0000313" key="3">
    <source>
        <dbReference type="EMBL" id="KAL0635692.1"/>
    </source>
</evidence>
<reference evidence="3 4" key="1">
    <citation type="submission" date="2024-02" db="EMBL/GenBank/DDBJ databases">
        <title>Discinaceae phylogenomics.</title>
        <authorList>
            <person name="Dirks A.C."/>
            <person name="James T.Y."/>
        </authorList>
    </citation>
    <scope>NUCLEOTIDE SEQUENCE [LARGE SCALE GENOMIC DNA]</scope>
    <source>
        <strain evidence="3 4">ACD0624</strain>
    </source>
</reference>
<gene>
    <name evidence="3" type="primary">CAJ1_2</name>
    <name evidence="3" type="ORF">Q9L58_005326</name>
</gene>
<feature type="domain" description="J" evidence="2">
    <location>
        <begin position="6"/>
        <end position="79"/>
    </location>
</feature>
<evidence type="ECO:0000259" key="2">
    <source>
        <dbReference type="PROSITE" id="PS50076"/>
    </source>
</evidence>
<dbReference type="Gene3D" id="1.10.287.110">
    <property type="entry name" value="DnaJ domain"/>
    <property type="match status" value="1"/>
</dbReference>
<dbReference type="InterPro" id="IPR036869">
    <property type="entry name" value="J_dom_sf"/>
</dbReference>
<dbReference type="InterPro" id="IPR001623">
    <property type="entry name" value="DnaJ_domain"/>
</dbReference>
<dbReference type="InterPro" id="IPR052814">
    <property type="entry name" value="Peroxisomal_DnaJ"/>
</dbReference>
<protein>
    <submittedName>
        <fullName evidence="3">DnaJ-like protein</fullName>
    </submittedName>
</protein>
<dbReference type="PROSITE" id="PS50076">
    <property type="entry name" value="DNAJ_2"/>
    <property type="match status" value="1"/>
</dbReference>
<comment type="caution">
    <text evidence="3">The sequence shown here is derived from an EMBL/GenBank/DDBJ whole genome shotgun (WGS) entry which is preliminary data.</text>
</comment>